<evidence type="ECO:0000313" key="3">
    <source>
        <dbReference type="Proteomes" id="UP001597301"/>
    </source>
</evidence>
<gene>
    <name evidence="2" type="ORF">ACFSCZ_10475</name>
</gene>
<dbReference type="SUPFAM" id="SSF54403">
    <property type="entry name" value="Cystatin/monellin"/>
    <property type="match status" value="2"/>
</dbReference>
<dbReference type="Pfam" id="PF17881">
    <property type="entry name" value="TseB"/>
    <property type="match status" value="1"/>
</dbReference>
<dbReference type="EMBL" id="JBHUEO010000026">
    <property type="protein sequence ID" value="MFD1707157.1"/>
    <property type="molecule type" value="Genomic_DNA"/>
</dbReference>
<evidence type="ECO:0000313" key="2">
    <source>
        <dbReference type="EMBL" id="MFD1707157.1"/>
    </source>
</evidence>
<reference evidence="3" key="1">
    <citation type="journal article" date="2019" name="Int. J. Syst. Evol. Microbiol.">
        <title>The Global Catalogue of Microorganisms (GCM) 10K type strain sequencing project: providing services to taxonomists for standard genome sequencing and annotation.</title>
        <authorList>
            <consortium name="The Broad Institute Genomics Platform"/>
            <consortium name="The Broad Institute Genome Sequencing Center for Infectious Disease"/>
            <person name="Wu L."/>
            <person name="Ma J."/>
        </authorList>
    </citation>
    <scope>NUCLEOTIDE SEQUENCE [LARGE SCALE GENOMIC DNA]</scope>
    <source>
        <strain evidence="3">CGMCC 1.12295</strain>
    </source>
</reference>
<dbReference type="Proteomes" id="UP001597301">
    <property type="component" value="Unassembled WGS sequence"/>
</dbReference>
<accession>A0ABW4KJC7</accession>
<protein>
    <submittedName>
        <fullName evidence="2">DUF5590 domain-containing protein</fullName>
    </submittedName>
</protein>
<name>A0ABW4KJC7_9BACI</name>
<evidence type="ECO:0000259" key="1">
    <source>
        <dbReference type="Pfam" id="PF17881"/>
    </source>
</evidence>
<comment type="caution">
    <text evidence="2">The sequence shown here is derived from an EMBL/GenBank/DDBJ whole genome shotgun (WGS) entry which is preliminary data.</text>
</comment>
<sequence>MNKWLIIILTCIVTAAGMGGCVYSKAMEPLKKPREIAEDRLKEEADIHQVDEFYIYNGSETYYTAVGKNREGQKVAAWIPASQKDKILVKNMSDGVSEKAAVEKLLSEKKPKELLGVRLGMEKNLPIWELTYLDENSRLNYYYVHFDTGKWWRKIENL</sequence>
<dbReference type="InterPro" id="IPR041401">
    <property type="entry name" value="TseB-like_dom"/>
</dbReference>
<organism evidence="2 3">
    <name type="scientific">Siminovitchia sediminis</name>
    <dbReference type="NCBI Taxonomy" id="1274353"/>
    <lineage>
        <taxon>Bacteria</taxon>
        <taxon>Bacillati</taxon>
        <taxon>Bacillota</taxon>
        <taxon>Bacilli</taxon>
        <taxon>Bacillales</taxon>
        <taxon>Bacillaceae</taxon>
        <taxon>Siminovitchia</taxon>
    </lineage>
</organism>
<dbReference type="InterPro" id="IPR046350">
    <property type="entry name" value="Cystatin_sf"/>
</dbReference>
<dbReference type="Gene3D" id="3.10.450.40">
    <property type="match status" value="2"/>
</dbReference>
<feature type="domain" description="Cell wall elongation regulator TseB-like" evidence="1">
    <location>
        <begin position="37"/>
        <end position="80"/>
    </location>
</feature>
<dbReference type="RefSeq" id="WP_380773870.1">
    <property type="nucleotide sequence ID" value="NZ_JBHUEO010000026.1"/>
</dbReference>
<dbReference type="PROSITE" id="PS51257">
    <property type="entry name" value="PROKAR_LIPOPROTEIN"/>
    <property type="match status" value="1"/>
</dbReference>
<proteinExistence type="predicted"/>
<keyword evidence="3" id="KW-1185">Reference proteome</keyword>